<sequence length="602" mass="66803">MFSFTRIKRTHFRRGLMSVFKTAITLQNVHPQGNSEPMSVIEVNMERRRNEGTGKREIPEKAHRHTASSGTIPTCGNPMTWPGIEPGSPWWEASVLIAQPPWPLDVQWEQVPTNCLRLPTGTPPHIAGINTHQKGRFTRHNTPCELMLGCFACLRPRSVGALGRSMYSPGMSGRLYVQGTEEREDEQSCVDYPRLDVRRRTTPPCCECSVASRSKQTGRQSQHCLPQADVAQHGAVHDTSSVCRTHASSRLTGHRSEANTTPVTLLMFPTKSHKDNLVTSHDRCRGCGGVTVRLLGEPDYNPAEIAPKFPHVEIVPDDTACWSASFLGFLSPVSPALAFRRCSILTSFHPHRLSRPRWLSEVSMEQRRNARAGETGDSHMRKPGVSLPGIEPRPASLRHASVLHHFANTVLMATGWLASSWSVCFPSWRSIASAEADFSNTLTCGSLTSSEPALSTAYYPSRVDAANRRRHARVGKREIAEETHRPAASSGTIPRCENPGAPPPGIESGSPRRVPPGAVVFRLSSFRSRLFPSQRVESRSSKMSLGYFISHSQDNLVHEMLTKTRTLALNAQLLAIYGYFTLFEALLKFYLQDIPPPRVDND</sequence>
<name>A0ABQ9HB91_9NEOP</name>
<feature type="region of interest" description="Disordered" evidence="1">
    <location>
        <begin position="49"/>
        <end position="78"/>
    </location>
</feature>
<comment type="caution">
    <text evidence="2">The sequence shown here is derived from an EMBL/GenBank/DDBJ whole genome shotgun (WGS) entry which is preliminary data.</text>
</comment>
<keyword evidence="3" id="KW-1185">Reference proteome</keyword>
<evidence type="ECO:0000313" key="2">
    <source>
        <dbReference type="EMBL" id="KAJ8881597.1"/>
    </source>
</evidence>
<organism evidence="2 3">
    <name type="scientific">Dryococelus australis</name>
    <dbReference type="NCBI Taxonomy" id="614101"/>
    <lineage>
        <taxon>Eukaryota</taxon>
        <taxon>Metazoa</taxon>
        <taxon>Ecdysozoa</taxon>
        <taxon>Arthropoda</taxon>
        <taxon>Hexapoda</taxon>
        <taxon>Insecta</taxon>
        <taxon>Pterygota</taxon>
        <taxon>Neoptera</taxon>
        <taxon>Polyneoptera</taxon>
        <taxon>Phasmatodea</taxon>
        <taxon>Verophasmatodea</taxon>
        <taxon>Anareolatae</taxon>
        <taxon>Phasmatidae</taxon>
        <taxon>Eurycanthinae</taxon>
        <taxon>Dryococelus</taxon>
    </lineage>
</organism>
<feature type="compositionally biased region" description="Basic and acidic residues" evidence="1">
    <location>
        <begin position="49"/>
        <end position="61"/>
    </location>
</feature>
<dbReference type="EMBL" id="JARBHB010000006">
    <property type="protein sequence ID" value="KAJ8881597.1"/>
    <property type="molecule type" value="Genomic_DNA"/>
</dbReference>
<proteinExistence type="predicted"/>
<feature type="region of interest" description="Disordered" evidence="1">
    <location>
        <begin position="473"/>
        <end position="514"/>
    </location>
</feature>
<accession>A0ABQ9HB91</accession>
<evidence type="ECO:0000313" key="3">
    <source>
        <dbReference type="Proteomes" id="UP001159363"/>
    </source>
</evidence>
<dbReference type="Proteomes" id="UP001159363">
    <property type="component" value="Chromosome 5"/>
</dbReference>
<reference evidence="2 3" key="1">
    <citation type="submission" date="2023-02" db="EMBL/GenBank/DDBJ databases">
        <title>LHISI_Scaffold_Assembly.</title>
        <authorList>
            <person name="Stuart O.P."/>
            <person name="Cleave R."/>
            <person name="Magrath M.J.L."/>
            <person name="Mikheyev A.S."/>
        </authorList>
    </citation>
    <scope>NUCLEOTIDE SEQUENCE [LARGE SCALE GENOMIC DNA]</scope>
    <source>
        <strain evidence="2">Daus_M_001</strain>
        <tissue evidence="2">Leg muscle</tissue>
    </source>
</reference>
<feature type="region of interest" description="Disordered" evidence="1">
    <location>
        <begin position="369"/>
        <end position="388"/>
    </location>
</feature>
<gene>
    <name evidence="2" type="ORF">PR048_018083</name>
</gene>
<evidence type="ECO:0000256" key="1">
    <source>
        <dbReference type="SAM" id="MobiDB-lite"/>
    </source>
</evidence>
<feature type="compositionally biased region" description="Basic and acidic residues" evidence="1">
    <location>
        <begin position="475"/>
        <end position="485"/>
    </location>
</feature>
<protein>
    <submittedName>
        <fullName evidence="2">Uncharacterized protein</fullName>
    </submittedName>
</protein>